<dbReference type="SUPFAM" id="SSF89447">
    <property type="entry name" value="AbrB/MazE/MraZ-like"/>
    <property type="match status" value="1"/>
</dbReference>
<feature type="domain" description="SpoVT-AbrB" evidence="8">
    <location>
        <begin position="76"/>
        <end position="119"/>
    </location>
</feature>
<dbReference type="NCBIfam" id="TIGR00242">
    <property type="entry name" value="division/cell wall cluster transcriptional repressor MraZ"/>
    <property type="match status" value="1"/>
</dbReference>
<dbReference type="InterPro" id="IPR037914">
    <property type="entry name" value="SpoVT-AbrB_sf"/>
</dbReference>
<dbReference type="RefSeq" id="WP_089282443.1">
    <property type="nucleotide sequence ID" value="NZ_FZOJ01000006.1"/>
</dbReference>
<comment type="similarity">
    <text evidence="7">Belongs to the MraZ family.</text>
</comment>
<protein>
    <recommendedName>
        <fullName evidence="1 7">Transcriptional regulator MraZ</fullName>
    </recommendedName>
</protein>
<dbReference type="GO" id="GO:0003700">
    <property type="term" value="F:DNA-binding transcription factor activity"/>
    <property type="evidence" value="ECO:0007669"/>
    <property type="project" value="UniProtKB-UniRule"/>
</dbReference>
<gene>
    <name evidence="7" type="primary">mraZ</name>
    <name evidence="9" type="ORF">SAMN05446037_1006206</name>
</gene>
<dbReference type="CDD" id="cd16320">
    <property type="entry name" value="MraZ_N"/>
    <property type="match status" value="1"/>
</dbReference>
<dbReference type="PANTHER" id="PTHR34701">
    <property type="entry name" value="TRANSCRIPTIONAL REGULATOR MRAZ"/>
    <property type="match status" value="1"/>
</dbReference>
<dbReference type="InterPro" id="IPR007159">
    <property type="entry name" value="SpoVT-AbrB_dom"/>
</dbReference>
<evidence type="ECO:0000256" key="2">
    <source>
        <dbReference type="ARBA" id="ARBA00022490"/>
    </source>
</evidence>
<dbReference type="GO" id="GO:0000976">
    <property type="term" value="F:transcription cis-regulatory region binding"/>
    <property type="evidence" value="ECO:0007669"/>
    <property type="project" value="TreeGrafter"/>
</dbReference>
<evidence type="ECO:0000313" key="10">
    <source>
        <dbReference type="Proteomes" id="UP000198304"/>
    </source>
</evidence>
<dbReference type="GO" id="GO:2000143">
    <property type="term" value="P:negative regulation of DNA-templated transcription initiation"/>
    <property type="evidence" value="ECO:0007669"/>
    <property type="project" value="TreeGrafter"/>
</dbReference>
<keyword evidence="5 7" id="KW-0238">DNA-binding</keyword>
<keyword evidence="4 7" id="KW-0805">Transcription regulation</keyword>
<keyword evidence="3" id="KW-0677">Repeat</keyword>
<keyword evidence="2 7" id="KW-0963">Cytoplasm</keyword>
<dbReference type="HAMAP" id="MF_01008">
    <property type="entry name" value="MraZ"/>
    <property type="match status" value="1"/>
</dbReference>
<sequence>MFIGEYNHSVDTKGRLSIPSKFRDELGENFIVTKGMDNCLFVYPIDEWKVLENKLKQLPMTNRDARAFVRFFFAGATECEFDNQGRIRIPTNLREHALLEKEAVIIGVATRLEIWSLEQWNQYNNDANLSYDEIAVKMQELGI</sequence>
<dbReference type="InterPro" id="IPR038619">
    <property type="entry name" value="MraZ_sf"/>
</dbReference>
<dbReference type="EMBL" id="FZOJ01000006">
    <property type="protein sequence ID" value="SNS24659.1"/>
    <property type="molecule type" value="Genomic_DNA"/>
</dbReference>
<dbReference type="FunFam" id="3.40.1550.20:FF:000002">
    <property type="entry name" value="Transcriptional regulator MraZ"/>
    <property type="match status" value="1"/>
</dbReference>
<keyword evidence="6 7" id="KW-0804">Transcription</keyword>
<dbReference type="PANTHER" id="PTHR34701:SF1">
    <property type="entry name" value="TRANSCRIPTIONAL REGULATOR MRAZ"/>
    <property type="match status" value="1"/>
</dbReference>
<evidence type="ECO:0000256" key="4">
    <source>
        <dbReference type="ARBA" id="ARBA00023015"/>
    </source>
</evidence>
<dbReference type="InterPro" id="IPR035642">
    <property type="entry name" value="MraZ_N"/>
</dbReference>
<reference evidence="10" key="1">
    <citation type="submission" date="2017-06" db="EMBL/GenBank/DDBJ databases">
        <authorList>
            <person name="Varghese N."/>
            <person name="Submissions S."/>
        </authorList>
    </citation>
    <scope>NUCLEOTIDE SEQUENCE [LARGE SCALE GENOMIC DNA]</scope>
    <source>
        <strain evidence="10">SCA</strain>
    </source>
</reference>
<evidence type="ECO:0000256" key="7">
    <source>
        <dbReference type="HAMAP-Rule" id="MF_01008"/>
    </source>
</evidence>
<evidence type="ECO:0000256" key="3">
    <source>
        <dbReference type="ARBA" id="ARBA00022737"/>
    </source>
</evidence>
<name>A0A239CXK4_9FIRM</name>
<dbReference type="InterPro" id="IPR003444">
    <property type="entry name" value="MraZ"/>
</dbReference>
<comment type="subunit">
    <text evidence="7">Forms oligomers.</text>
</comment>
<dbReference type="GO" id="GO:0009295">
    <property type="term" value="C:nucleoid"/>
    <property type="evidence" value="ECO:0007669"/>
    <property type="project" value="UniProtKB-SubCell"/>
</dbReference>
<evidence type="ECO:0000256" key="6">
    <source>
        <dbReference type="ARBA" id="ARBA00023163"/>
    </source>
</evidence>
<dbReference type="GO" id="GO:0005737">
    <property type="term" value="C:cytoplasm"/>
    <property type="evidence" value="ECO:0007669"/>
    <property type="project" value="UniProtKB-UniRule"/>
</dbReference>
<dbReference type="InterPro" id="IPR020603">
    <property type="entry name" value="MraZ_dom"/>
</dbReference>
<dbReference type="OrthoDB" id="9807753at2"/>
<feature type="domain" description="SpoVT-AbrB" evidence="8">
    <location>
        <begin position="5"/>
        <end position="47"/>
    </location>
</feature>
<dbReference type="AlphaFoldDB" id="A0A239CXK4"/>
<evidence type="ECO:0000259" key="8">
    <source>
        <dbReference type="PROSITE" id="PS51740"/>
    </source>
</evidence>
<dbReference type="Proteomes" id="UP000198304">
    <property type="component" value="Unassembled WGS sequence"/>
</dbReference>
<dbReference type="CDD" id="cd16321">
    <property type="entry name" value="MraZ_C"/>
    <property type="match status" value="1"/>
</dbReference>
<proteinExistence type="inferred from homology"/>
<evidence type="ECO:0000256" key="1">
    <source>
        <dbReference type="ARBA" id="ARBA00013860"/>
    </source>
</evidence>
<evidence type="ECO:0000256" key="5">
    <source>
        <dbReference type="ARBA" id="ARBA00023125"/>
    </source>
</evidence>
<evidence type="ECO:0000313" key="9">
    <source>
        <dbReference type="EMBL" id="SNS24659.1"/>
    </source>
</evidence>
<organism evidence="9 10">
    <name type="scientific">Anaerovirgula multivorans</name>
    <dbReference type="NCBI Taxonomy" id="312168"/>
    <lineage>
        <taxon>Bacteria</taxon>
        <taxon>Bacillati</taxon>
        <taxon>Bacillota</taxon>
        <taxon>Clostridia</taxon>
        <taxon>Peptostreptococcales</taxon>
        <taxon>Natronincolaceae</taxon>
        <taxon>Anaerovirgula</taxon>
    </lineage>
</organism>
<dbReference type="InterPro" id="IPR035644">
    <property type="entry name" value="MraZ_C"/>
</dbReference>
<keyword evidence="10" id="KW-1185">Reference proteome</keyword>
<dbReference type="PROSITE" id="PS51740">
    <property type="entry name" value="SPOVT_ABRB"/>
    <property type="match status" value="2"/>
</dbReference>
<dbReference type="Gene3D" id="3.40.1550.20">
    <property type="entry name" value="Transcriptional regulator MraZ domain"/>
    <property type="match status" value="1"/>
</dbReference>
<dbReference type="Pfam" id="PF02381">
    <property type="entry name" value="MraZ"/>
    <property type="match status" value="2"/>
</dbReference>
<comment type="subcellular location">
    <subcellularLocation>
        <location evidence="7">Cytoplasm</location>
        <location evidence="7">Nucleoid</location>
    </subcellularLocation>
</comment>
<accession>A0A239CXK4</accession>